<dbReference type="PANTHER" id="PTHR11557:SF0">
    <property type="entry name" value="PORPHOBILINOGEN DEAMINASE"/>
    <property type="match status" value="1"/>
</dbReference>
<dbReference type="GO" id="GO:0005737">
    <property type="term" value="C:cytoplasm"/>
    <property type="evidence" value="ECO:0007669"/>
    <property type="project" value="UniProtKB-UniRule"/>
</dbReference>
<evidence type="ECO:0000313" key="12">
    <source>
        <dbReference type="Proteomes" id="UP000032430"/>
    </source>
</evidence>
<dbReference type="STRING" id="1212491.LFA_0324"/>
<comment type="pathway">
    <text evidence="2">Porphyrin-containing compound metabolism; protoporphyrin-IX biosynthesis; coproporphyrinogen-III from 5-aminolevulinate: step 2/4.</text>
</comment>
<feature type="modified residue" description="S-(dipyrrolylmethanemethyl)cysteine" evidence="8">
    <location>
        <position position="252"/>
    </location>
</feature>
<dbReference type="CDD" id="cd13646">
    <property type="entry name" value="PBP2_EcHMBS_like"/>
    <property type="match status" value="1"/>
</dbReference>
<comment type="miscellaneous">
    <text evidence="8">The porphobilinogen subunits are added to the dipyrromethane group.</text>
</comment>
<dbReference type="Pfam" id="PF01379">
    <property type="entry name" value="Porphobil_deam"/>
    <property type="match status" value="1"/>
</dbReference>
<dbReference type="InterPro" id="IPR022419">
    <property type="entry name" value="Porphobilin_deaminase_cofac_BS"/>
</dbReference>
<comment type="subunit">
    <text evidence="4 8">Monomer.</text>
</comment>
<feature type="domain" description="Porphobilinogen deaminase C-terminal" evidence="10">
    <location>
        <begin position="235"/>
        <end position="306"/>
    </location>
</feature>
<keyword evidence="6 8" id="KW-0627">Porphyrin biosynthesis</keyword>
<comment type="function">
    <text evidence="1 8">Tetrapolymerization of the monopyrrole PBG into the hydroxymethylbilane pre-uroporphyrinogen in several discrete steps.</text>
</comment>
<organism evidence="11 12">
    <name type="scientific">Legionella fallonii LLAP-10</name>
    <dbReference type="NCBI Taxonomy" id="1212491"/>
    <lineage>
        <taxon>Bacteria</taxon>
        <taxon>Pseudomonadati</taxon>
        <taxon>Pseudomonadota</taxon>
        <taxon>Gammaproteobacteria</taxon>
        <taxon>Legionellales</taxon>
        <taxon>Legionellaceae</taxon>
        <taxon>Legionella</taxon>
    </lineage>
</organism>
<accession>A0A098G1D2</accession>
<evidence type="ECO:0000259" key="10">
    <source>
        <dbReference type="Pfam" id="PF03900"/>
    </source>
</evidence>
<protein>
    <recommendedName>
        <fullName evidence="8">Porphobilinogen deaminase</fullName>
        <shortName evidence="8">PBG</shortName>
        <ecNumber evidence="8">2.5.1.61</ecNumber>
    </recommendedName>
    <alternativeName>
        <fullName evidence="8">Hydroxymethylbilane synthase</fullName>
        <shortName evidence="8">HMBS</shortName>
    </alternativeName>
    <alternativeName>
        <fullName evidence="8">Pre-uroporphyrinogen synthase</fullName>
    </alternativeName>
</protein>
<dbReference type="EMBL" id="LN614827">
    <property type="protein sequence ID" value="CEG55796.1"/>
    <property type="molecule type" value="Genomic_DNA"/>
</dbReference>
<dbReference type="Pfam" id="PF03900">
    <property type="entry name" value="Porphobil_deamC"/>
    <property type="match status" value="1"/>
</dbReference>
<dbReference type="FunFam" id="3.40.190.10:FF:000004">
    <property type="entry name" value="Porphobilinogen deaminase"/>
    <property type="match status" value="1"/>
</dbReference>
<name>A0A098G1D2_9GAMM</name>
<dbReference type="Gene3D" id="3.40.190.10">
    <property type="entry name" value="Periplasmic binding protein-like II"/>
    <property type="match status" value="2"/>
</dbReference>
<dbReference type="KEGG" id="lfa:LFA_0324"/>
<dbReference type="HOGENOM" id="CLU_019704_0_2_6"/>
<evidence type="ECO:0000259" key="9">
    <source>
        <dbReference type="Pfam" id="PF01379"/>
    </source>
</evidence>
<dbReference type="NCBIfam" id="TIGR00212">
    <property type="entry name" value="hemC"/>
    <property type="match status" value="1"/>
</dbReference>
<dbReference type="PRINTS" id="PR00151">
    <property type="entry name" value="PORPHBDMNASE"/>
</dbReference>
<gene>
    <name evidence="8 11" type="primary">hemC</name>
    <name evidence="11" type="ORF">LFA_0324</name>
</gene>
<dbReference type="InterPro" id="IPR022417">
    <property type="entry name" value="Porphobilin_deaminase_N"/>
</dbReference>
<dbReference type="GO" id="GO:0006782">
    <property type="term" value="P:protoporphyrinogen IX biosynthetic process"/>
    <property type="evidence" value="ECO:0007669"/>
    <property type="project" value="UniProtKB-UniRule"/>
</dbReference>
<keyword evidence="12" id="KW-1185">Reference proteome</keyword>
<dbReference type="UniPathway" id="UPA00251">
    <property type="reaction ID" value="UER00319"/>
</dbReference>
<dbReference type="InterPro" id="IPR022418">
    <property type="entry name" value="Porphobilinogen_deaminase_C"/>
</dbReference>
<reference evidence="12" key="1">
    <citation type="submission" date="2014-09" db="EMBL/GenBank/DDBJ databases">
        <authorList>
            <person name="Gomez-Valero L."/>
        </authorList>
    </citation>
    <scope>NUCLEOTIDE SEQUENCE [LARGE SCALE GENOMIC DNA]</scope>
    <source>
        <strain evidence="12">ATCC700992</strain>
    </source>
</reference>
<evidence type="ECO:0000256" key="3">
    <source>
        <dbReference type="ARBA" id="ARBA00005638"/>
    </source>
</evidence>
<evidence type="ECO:0000256" key="5">
    <source>
        <dbReference type="ARBA" id="ARBA00022679"/>
    </source>
</evidence>
<dbReference type="EC" id="2.5.1.61" evidence="8"/>
<dbReference type="GO" id="GO:0004418">
    <property type="term" value="F:hydroxymethylbilane synthase activity"/>
    <property type="evidence" value="ECO:0007669"/>
    <property type="project" value="UniProtKB-UniRule"/>
</dbReference>
<feature type="domain" description="Porphobilinogen deaminase N-terminal" evidence="9">
    <location>
        <begin position="16"/>
        <end position="223"/>
    </location>
</feature>
<dbReference type="PANTHER" id="PTHR11557">
    <property type="entry name" value="PORPHOBILINOGEN DEAMINASE"/>
    <property type="match status" value="1"/>
</dbReference>
<dbReference type="SUPFAM" id="SSF54782">
    <property type="entry name" value="Porphobilinogen deaminase (hydroxymethylbilane synthase), C-terminal domain"/>
    <property type="match status" value="1"/>
</dbReference>
<sequence>MMFFIEDFNTLMMKKIRIATRQSPLALWQANHVKELLLAQWPNMTVELLPMVTSGDKFLKDKLLAAGGKGLFVKELEEALLNDTADIAVHSTKDMPADLPQGLCLAAICERHNPFDALISKRFSSLNALPPKAIIGTSSLRRQSQLLAHRPDLQIKTLRGNINTRLAKLEAGEYDAIILAAAGLERMGFEQLITELLSADIMLPTCGQGALCIECRTDDQEIQQLIAALNDPISALCVQTERSVNAQLGGNCHVPLAVFCTVTPSNQLFLRAKILSLDGTQSIQDHQTGNMEEAQAIAQLCTQALLAKGATNLLNSIPYE</sequence>
<evidence type="ECO:0000256" key="7">
    <source>
        <dbReference type="ARBA" id="ARBA00048169"/>
    </source>
</evidence>
<dbReference type="HAMAP" id="MF_00260">
    <property type="entry name" value="Porphobil_deam"/>
    <property type="match status" value="1"/>
</dbReference>
<comment type="cofactor">
    <cofactor evidence="8">
        <name>dipyrromethane</name>
        <dbReference type="ChEBI" id="CHEBI:60342"/>
    </cofactor>
    <text evidence="8">Binds 1 dipyrromethane group covalently.</text>
</comment>
<comment type="catalytic activity">
    <reaction evidence="7 8">
        <text>4 porphobilinogen + H2O = hydroxymethylbilane + 4 NH4(+)</text>
        <dbReference type="Rhea" id="RHEA:13185"/>
        <dbReference type="ChEBI" id="CHEBI:15377"/>
        <dbReference type="ChEBI" id="CHEBI:28938"/>
        <dbReference type="ChEBI" id="CHEBI:57845"/>
        <dbReference type="ChEBI" id="CHEBI:58126"/>
        <dbReference type="EC" id="2.5.1.61"/>
    </reaction>
</comment>
<evidence type="ECO:0000256" key="2">
    <source>
        <dbReference type="ARBA" id="ARBA00004735"/>
    </source>
</evidence>
<evidence type="ECO:0000256" key="1">
    <source>
        <dbReference type="ARBA" id="ARBA00002869"/>
    </source>
</evidence>
<comment type="similarity">
    <text evidence="3 8">Belongs to the HMBS family.</text>
</comment>
<dbReference type="PIRSF" id="PIRSF001438">
    <property type="entry name" value="4pyrrol_synth_OHMeBilane_synth"/>
    <property type="match status" value="1"/>
</dbReference>
<keyword evidence="5 8" id="KW-0808">Transferase</keyword>
<dbReference type="FunFam" id="3.40.190.10:FF:000005">
    <property type="entry name" value="Porphobilinogen deaminase"/>
    <property type="match status" value="1"/>
</dbReference>
<evidence type="ECO:0000256" key="4">
    <source>
        <dbReference type="ARBA" id="ARBA00011245"/>
    </source>
</evidence>
<dbReference type="Gene3D" id="3.30.160.40">
    <property type="entry name" value="Porphobilinogen deaminase, C-terminal domain"/>
    <property type="match status" value="1"/>
</dbReference>
<dbReference type="SUPFAM" id="SSF53850">
    <property type="entry name" value="Periplasmic binding protein-like II"/>
    <property type="match status" value="1"/>
</dbReference>
<evidence type="ECO:0000313" key="11">
    <source>
        <dbReference type="EMBL" id="CEG55796.1"/>
    </source>
</evidence>
<evidence type="ECO:0000256" key="8">
    <source>
        <dbReference type="HAMAP-Rule" id="MF_00260"/>
    </source>
</evidence>
<dbReference type="InterPro" id="IPR000860">
    <property type="entry name" value="HemC"/>
</dbReference>
<dbReference type="AlphaFoldDB" id="A0A098G1D2"/>
<evidence type="ECO:0000256" key="6">
    <source>
        <dbReference type="ARBA" id="ARBA00023244"/>
    </source>
</evidence>
<dbReference type="PROSITE" id="PS00533">
    <property type="entry name" value="PORPHOBILINOGEN_DEAM"/>
    <property type="match status" value="1"/>
</dbReference>
<proteinExistence type="inferred from homology"/>
<dbReference type="Proteomes" id="UP000032430">
    <property type="component" value="Chromosome I"/>
</dbReference>
<dbReference type="InterPro" id="IPR036803">
    <property type="entry name" value="Porphobilinogen_deaminase_C_sf"/>
</dbReference>